<evidence type="ECO:0008006" key="3">
    <source>
        <dbReference type="Google" id="ProtNLM"/>
    </source>
</evidence>
<protein>
    <recommendedName>
        <fullName evidence="3">Phage tail assembly chaperone</fullName>
    </recommendedName>
</protein>
<organism evidence="1 2">
    <name type="scientific">Ciceribacter selenitireducens ATCC BAA-1503</name>
    <dbReference type="NCBI Taxonomy" id="1336235"/>
    <lineage>
        <taxon>Bacteria</taxon>
        <taxon>Pseudomonadati</taxon>
        <taxon>Pseudomonadota</taxon>
        <taxon>Alphaproteobacteria</taxon>
        <taxon>Hyphomicrobiales</taxon>
        <taxon>Rhizobiaceae</taxon>
        <taxon>Ciceribacter</taxon>
    </lineage>
</organism>
<keyword evidence="2" id="KW-1185">Reference proteome</keyword>
<evidence type="ECO:0000313" key="1">
    <source>
        <dbReference type="EMBL" id="SSC68001.1"/>
    </source>
</evidence>
<dbReference type="Proteomes" id="UP000254764">
    <property type="component" value="Unassembled WGS sequence"/>
</dbReference>
<reference evidence="2" key="1">
    <citation type="submission" date="2018-07" db="EMBL/GenBank/DDBJ databases">
        <authorList>
            <person name="Peiro R."/>
            <person name="Begona"/>
            <person name="Cbmso G."/>
            <person name="Lopez M."/>
            <person name="Gonzalez S."/>
        </authorList>
    </citation>
    <scope>NUCLEOTIDE SEQUENCE [LARGE SCALE GENOMIC DNA]</scope>
</reference>
<dbReference type="Pfam" id="PF09550">
    <property type="entry name" value="Phage_TAC_6"/>
    <property type="match status" value="1"/>
</dbReference>
<sequence>MRAAGGEAPARIFPWEAVLDAGLCRLRLPPSVFWDLSLVEFAAMAGAFAPRSARLSRAGLVGLMRDYPDDGGGGSPPSVTA</sequence>
<evidence type="ECO:0000313" key="2">
    <source>
        <dbReference type="Proteomes" id="UP000254764"/>
    </source>
</evidence>
<gene>
    <name evidence="1" type="ORF">RHIZ70_3709</name>
</gene>
<name>A0A376AJK6_9HYPH</name>
<proteinExistence type="predicted"/>
<dbReference type="InterPro" id="IPR019056">
    <property type="entry name" value="Phage_TAC_6"/>
</dbReference>
<dbReference type="AlphaFoldDB" id="A0A376AJK6"/>
<dbReference type="EMBL" id="UEYP01000006">
    <property type="protein sequence ID" value="SSC68001.1"/>
    <property type="molecule type" value="Genomic_DNA"/>
</dbReference>
<accession>A0A376AJK6</accession>
<dbReference type="RefSeq" id="WP_268877526.1">
    <property type="nucleotide sequence ID" value="NZ_UEYP01000006.1"/>
</dbReference>